<feature type="transmembrane region" description="Helical" evidence="6">
    <location>
        <begin position="287"/>
        <end position="304"/>
    </location>
</feature>
<dbReference type="InterPro" id="IPR001279">
    <property type="entry name" value="Metallo-B-lactamas"/>
</dbReference>
<dbReference type="InterPro" id="IPR036866">
    <property type="entry name" value="RibonucZ/Hydroxyglut_hydro"/>
</dbReference>
<dbReference type="Pfam" id="PF03772">
    <property type="entry name" value="Competence"/>
    <property type="match status" value="1"/>
</dbReference>
<evidence type="ECO:0000256" key="6">
    <source>
        <dbReference type="SAM" id="Phobius"/>
    </source>
</evidence>
<proteinExistence type="predicted"/>
<comment type="caution">
    <text evidence="10">The sequence shown here is derived from an EMBL/GenBank/DDBJ whole genome shotgun (WGS) entry which is preliminary data.</text>
</comment>
<dbReference type="Pfam" id="PF13567">
    <property type="entry name" value="DUF4131"/>
    <property type="match status" value="1"/>
</dbReference>
<dbReference type="GO" id="GO:0005886">
    <property type="term" value="C:plasma membrane"/>
    <property type="evidence" value="ECO:0007669"/>
    <property type="project" value="UniProtKB-SubCell"/>
</dbReference>
<evidence type="ECO:0000259" key="8">
    <source>
        <dbReference type="Pfam" id="PF03772"/>
    </source>
</evidence>
<evidence type="ECO:0000259" key="9">
    <source>
        <dbReference type="Pfam" id="PF13567"/>
    </source>
</evidence>
<keyword evidence="5 6" id="KW-0472">Membrane</keyword>
<comment type="subcellular location">
    <subcellularLocation>
        <location evidence="1">Cell membrane</location>
        <topology evidence="1">Multi-pass membrane protein</topology>
    </subcellularLocation>
</comment>
<dbReference type="EMBL" id="DWYS01000114">
    <property type="protein sequence ID" value="HJB08063.1"/>
    <property type="molecule type" value="Genomic_DNA"/>
</dbReference>
<evidence type="ECO:0000313" key="11">
    <source>
        <dbReference type="Proteomes" id="UP000886804"/>
    </source>
</evidence>
<accession>A0A9D2RLS8</accession>
<dbReference type="InterPro" id="IPR052159">
    <property type="entry name" value="Competence_DNA_uptake"/>
</dbReference>
<reference evidence="10" key="2">
    <citation type="submission" date="2021-04" db="EMBL/GenBank/DDBJ databases">
        <authorList>
            <person name="Gilroy R."/>
        </authorList>
    </citation>
    <scope>NUCLEOTIDE SEQUENCE</scope>
    <source>
        <strain evidence="10">CHK188-4685</strain>
    </source>
</reference>
<feature type="domain" description="Metallo-beta-lactamase" evidence="7">
    <location>
        <begin position="572"/>
        <end position="767"/>
    </location>
</feature>
<name>A0A9D2RLS8_9FIRM</name>
<feature type="domain" description="ComEC/Rec2-related protein" evidence="8">
    <location>
        <begin position="238"/>
        <end position="497"/>
    </location>
</feature>
<dbReference type="PANTHER" id="PTHR30619">
    <property type="entry name" value="DNA INTERNALIZATION/COMPETENCE PROTEIN COMEC/REC2"/>
    <property type="match status" value="1"/>
</dbReference>
<dbReference type="Proteomes" id="UP000886804">
    <property type="component" value="Unassembled WGS sequence"/>
</dbReference>
<dbReference type="CDD" id="cd07731">
    <property type="entry name" value="ComA-like_MBL-fold"/>
    <property type="match status" value="1"/>
</dbReference>
<dbReference type="NCBIfam" id="TIGR00360">
    <property type="entry name" value="ComEC_N-term"/>
    <property type="match status" value="1"/>
</dbReference>
<sequence>MIKRPIFVIAGSFVLGEVLALLNVAVSVWIPAAVCAVFVCGALSVGIWRSRNVDSFLLFLRKGFKRLCLLLCLAAAFGAGYGRGRAEMLRFRREAEAVRSFGNVRPLIMGRVVKIQEKENGTSLILEDVTARAGRTEGKFRQISIFAEETGYLEIGWHISLRGELRETERAGNPGEFDFGLYSRSAGYCCQVFGEGIQAVRTETIPYLEAIRRFKSWCGEILERVCRQEDLGVFQAVVLGDQSRMEPEMKEMYQRHGISHILAVSGQHLTVVGGGIYLILRRMGLRQTGAGIAGGILVVAYGILTGSSGSAMRAVVMILCLWLAAIAGRSYDSLSAMGLAAVILLWQKPYLLFQSGFQLSFAAVWAIAGLGPCLGEWLGAQSGRQKTWLISLSVQMVLTPIVVWHYFRHPVYGIFLNLLVLPFAAGLIYSALGAIALGAFSAGLGKMAAGTGHWILVIYEEICGIFEKFPGYSLLLGRPGIRRIAAYGIFLAVLVSIPMWAEAGKKRIWGAGRGIPKRNGGKKEKKFRWKWLLWCLGAYFSCIFLLKPEPVRGLCITCLDVGQGDGIAAEWKEGVILVDGGSSSRSGLGEECLEPFLESRGIDEIRCALVSHGDSDHISGLTYLLGPESSVKIRNLVLPRSGKGQEVYEELEHLASDRGTQVIYVGTGDRISLGEVELFCLYGGDEAGGRLDRNKQSPAMDLSFGGIHMLLTGDMDQDCERQLMETVSKEELSRIQLLKVAHHGSDTSSCAEFLEAVSPQAAFISYGKGNSYGHPSPQVLERLKETGAQIWETGRSGAIRIEIDEGKVRIKGYRQEE</sequence>
<dbReference type="InterPro" id="IPR025405">
    <property type="entry name" value="DUF4131"/>
</dbReference>
<protein>
    <submittedName>
        <fullName evidence="10">ComEC/Rec2 family competence protein</fullName>
    </submittedName>
</protein>
<feature type="transmembrane region" description="Helical" evidence="6">
    <location>
        <begin position="67"/>
        <end position="84"/>
    </location>
</feature>
<feature type="transmembrane region" description="Helical" evidence="6">
    <location>
        <begin position="30"/>
        <end position="47"/>
    </location>
</feature>
<feature type="domain" description="DUF4131" evidence="9">
    <location>
        <begin position="27"/>
        <end position="199"/>
    </location>
</feature>
<dbReference type="Gene3D" id="3.60.15.10">
    <property type="entry name" value="Ribonuclease Z/Hydroxyacylglutathione hydrolase-like"/>
    <property type="match status" value="1"/>
</dbReference>
<dbReference type="PANTHER" id="PTHR30619:SF7">
    <property type="entry name" value="BETA-LACTAMASE DOMAIN PROTEIN"/>
    <property type="match status" value="1"/>
</dbReference>
<feature type="transmembrane region" description="Helical" evidence="6">
    <location>
        <begin position="388"/>
        <end position="407"/>
    </location>
</feature>
<dbReference type="AlphaFoldDB" id="A0A9D2RLS8"/>
<evidence type="ECO:0000256" key="2">
    <source>
        <dbReference type="ARBA" id="ARBA00022475"/>
    </source>
</evidence>
<organism evidence="10 11">
    <name type="scientific">Candidatus Enterocloster faecavium</name>
    <dbReference type="NCBI Taxonomy" id="2838560"/>
    <lineage>
        <taxon>Bacteria</taxon>
        <taxon>Bacillati</taxon>
        <taxon>Bacillota</taxon>
        <taxon>Clostridia</taxon>
        <taxon>Lachnospirales</taxon>
        <taxon>Lachnospiraceae</taxon>
        <taxon>Enterocloster</taxon>
    </lineage>
</organism>
<feature type="transmembrane region" description="Helical" evidence="6">
    <location>
        <begin position="414"/>
        <end position="440"/>
    </location>
</feature>
<evidence type="ECO:0000256" key="5">
    <source>
        <dbReference type="ARBA" id="ARBA00023136"/>
    </source>
</evidence>
<keyword evidence="2" id="KW-1003">Cell membrane</keyword>
<dbReference type="InterPro" id="IPR035681">
    <property type="entry name" value="ComA-like_MBL"/>
</dbReference>
<evidence type="ECO:0000313" key="10">
    <source>
        <dbReference type="EMBL" id="HJB08063.1"/>
    </source>
</evidence>
<evidence type="ECO:0000256" key="3">
    <source>
        <dbReference type="ARBA" id="ARBA00022692"/>
    </source>
</evidence>
<dbReference type="SUPFAM" id="SSF56281">
    <property type="entry name" value="Metallo-hydrolase/oxidoreductase"/>
    <property type="match status" value="1"/>
</dbReference>
<feature type="transmembrane region" description="Helical" evidence="6">
    <location>
        <begin position="257"/>
        <end position="280"/>
    </location>
</feature>
<reference evidence="10" key="1">
    <citation type="journal article" date="2021" name="PeerJ">
        <title>Extensive microbial diversity within the chicken gut microbiome revealed by metagenomics and culture.</title>
        <authorList>
            <person name="Gilroy R."/>
            <person name="Ravi A."/>
            <person name="Getino M."/>
            <person name="Pursley I."/>
            <person name="Horton D.L."/>
            <person name="Alikhan N.F."/>
            <person name="Baker D."/>
            <person name="Gharbi K."/>
            <person name="Hall N."/>
            <person name="Watson M."/>
            <person name="Adriaenssens E.M."/>
            <person name="Foster-Nyarko E."/>
            <person name="Jarju S."/>
            <person name="Secka A."/>
            <person name="Antonio M."/>
            <person name="Oren A."/>
            <person name="Chaudhuri R.R."/>
            <person name="La Ragione R."/>
            <person name="Hildebrand F."/>
            <person name="Pallen M.J."/>
        </authorList>
    </citation>
    <scope>NUCLEOTIDE SEQUENCE</scope>
    <source>
        <strain evidence="10">CHK188-4685</strain>
    </source>
</reference>
<evidence type="ECO:0000259" key="7">
    <source>
        <dbReference type="Pfam" id="PF00753"/>
    </source>
</evidence>
<keyword evidence="3 6" id="KW-0812">Transmembrane</keyword>
<gene>
    <name evidence="10" type="ORF">H9716_09430</name>
</gene>
<feature type="transmembrane region" description="Helical" evidence="6">
    <location>
        <begin position="484"/>
        <end position="501"/>
    </location>
</feature>
<evidence type="ECO:0000256" key="1">
    <source>
        <dbReference type="ARBA" id="ARBA00004651"/>
    </source>
</evidence>
<dbReference type="InterPro" id="IPR004477">
    <property type="entry name" value="ComEC_N"/>
</dbReference>
<dbReference type="Pfam" id="PF00753">
    <property type="entry name" value="Lactamase_B"/>
    <property type="match status" value="1"/>
</dbReference>
<feature type="transmembrane region" description="Helical" evidence="6">
    <location>
        <begin position="349"/>
        <end position="368"/>
    </location>
</feature>
<evidence type="ECO:0000256" key="4">
    <source>
        <dbReference type="ARBA" id="ARBA00022989"/>
    </source>
</evidence>
<keyword evidence="4 6" id="KW-1133">Transmembrane helix</keyword>